<reference evidence="1 2" key="1">
    <citation type="submission" date="2017-04" db="EMBL/GenBank/DDBJ databases">
        <authorList>
            <person name="Afonso C.L."/>
            <person name="Miller P.J."/>
            <person name="Scott M.A."/>
            <person name="Spackman E."/>
            <person name="Goraichik I."/>
            <person name="Dimitrov K.M."/>
            <person name="Suarez D.L."/>
            <person name="Swayne D.E."/>
        </authorList>
    </citation>
    <scope>NUCLEOTIDE SEQUENCE [LARGE SCALE GENOMIC DNA]</scope>
    <source>
        <strain evidence="1 2">KR-140</strain>
    </source>
</reference>
<evidence type="ECO:0000313" key="1">
    <source>
        <dbReference type="EMBL" id="SMB89538.1"/>
    </source>
</evidence>
<gene>
    <name evidence="1" type="ORF">SAMN00790413_00466</name>
</gene>
<evidence type="ECO:0000313" key="2">
    <source>
        <dbReference type="Proteomes" id="UP000192582"/>
    </source>
</evidence>
<dbReference type="EMBL" id="FWWU01000009">
    <property type="protein sequence ID" value="SMB89538.1"/>
    <property type="molecule type" value="Genomic_DNA"/>
</dbReference>
<name>A0A1W1V852_9DEIO</name>
<proteinExistence type="predicted"/>
<accession>A0A1W1V852</accession>
<dbReference type="AlphaFoldDB" id="A0A1W1V852"/>
<protein>
    <submittedName>
        <fullName evidence="1">Uncharacterized protein</fullName>
    </submittedName>
</protein>
<sequence length="89" mass="9349">MPFGVAPYATLAEVEVQARPPFAHLIAAYARILGQNGLYGHKLFRADNGVVCAADRGRREPQGLPSLFSETTAHLRAFACAGDGAAGPP</sequence>
<dbReference type="Proteomes" id="UP000192582">
    <property type="component" value="Unassembled WGS sequence"/>
</dbReference>
<dbReference type="RefSeq" id="WP_084048130.1">
    <property type="nucleotide sequence ID" value="NZ_FWWU01000009.1"/>
</dbReference>
<keyword evidence="2" id="KW-1185">Reference proteome</keyword>
<organism evidence="1 2">
    <name type="scientific">Deinococcus hopiensis KR-140</name>
    <dbReference type="NCBI Taxonomy" id="695939"/>
    <lineage>
        <taxon>Bacteria</taxon>
        <taxon>Thermotogati</taxon>
        <taxon>Deinococcota</taxon>
        <taxon>Deinococci</taxon>
        <taxon>Deinococcales</taxon>
        <taxon>Deinococcaceae</taxon>
        <taxon>Deinococcus</taxon>
    </lineage>
</organism>